<feature type="transmembrane region" description="Helical" evidence="5">
    <location>
        <begin position="56"/>
        <end position="74"/>
    </location>
</feature>
<dbReference type="PROSITE" id="PS50850">
    <property type="entry name" value="MFS"/>
    <property type="match status" value="1"/>
</dbReference>
<dbReference type="Pfam" id="PF07690">
    <property type="entry name" value="MFS_1"/>
    <property type="match status" value="1"/>
</dbReference>
<feature type="transmembrane region" description="Helical" evidence="5">
    <location>
        <begin position="283"/>
        <end position="301"/>
    </location>
</feature>
<proteinExistence type="predicted"/>
<dbReference type="STRING" id="931089.CDES_03635"/>
<keyword evidence="3 5" id="KW-1133">Transmembrane helix</keyword>
<name>A0A0M3Q980_9CORY</name>
<feature type="transmembrane region" description="Helical" evidence="5">
    <location>
        <begin position="345"/>
        <end position="365"/>
    </location>
</feature>
<feature type="domain" description="Major facilitator superfamily (MFS) profile" evidence="6">
    <location>
        <begin position="19"/>
        <end position="395"/>
    </location>
</feature>
<evidence type="ECO:0000259" key="6">
    <source>
        <dbReference type="PROSITE" id="PS50850"/>
    </source>
</evidence>
<dbReference type="PANTHER" id="PTHR23531">
    <property type="entry name" value="QUINOLENE RESISTANCE PROTEIN NORA"/>
    <property type="match status" value="1"/>
</dbReference>
<evidence type="ECO:0000256" key="2">
    <source>
        <dbReference type="ARBA" id="ARBA00022692"/>
    </source>
</evidence>
<sequence>MVEEKSEQGGSDQKIFTPTFVMGWVANFLQFLVFYSLITTMALYAVSEFGASNTMGGLAASSFVIGATVARLFTGYTVDRVGSRRITLIAIAVTTIVVIFYIPANSVGALLTVRFLHGFSYSFATTAVMAMVQSMIPSQRRSEGTGYFSLGTTLAAAFGPATSLMMVNQFSYTALFTVTLVISVIALIAAIVMYLRTGGVAAPGGAAKFSFRSIINPKVLPIAIFMLIIAFAYSGIMTYVNAYADERDLLPGAAFFFVAYAVTMFLSRSYLGKLQDRKGDNVVVFTGLIFFILSLLLLAVANHNWQVIIAGGLSGLGYGALMPAAQSITVGVADHHEFGSALSTLFLLVDVGFGVGPIVLGAILASINFGTLYVALAGVVVLAGVYYIFTHGHSERARRGLAG</sequence>
<dbReference type="GO" id="GO:0022857">
    <property type="term" value="F:transmembrane transporter activity"/>
    <property type="evidence" value="ECO:0007669"/>
    <property type="project" value="InterPro"/>
</dbReference>
<dbReference type="InterPro" id="IPR020846">
    <property type="entry name" value="MFS_dom"/>
</dbReference>
<evidence type="ECO:0000256" key="5">
    <source>
        <dbReference type="SAM" id="Phobius"/>
    </source>
</evidence>
<evidence type="ECO:0000313" key="7">
    <source>
        <dbReference type="EMBL" id="ALC05179.1"/>
    </source>
</evidence>
<feature type="transmembrane region" description="Helical" evidence="5">
    <location>
        <begin position="219"/>
        <end position="240"/>
    </location>
</feature>
<dbReference type="EMBL" id="CP009220">
    <property type="protein sequence ID" value="ALC05179.1"/>
    <property type="molecule type" value="Genomic_DNA"/>
</dbReference>
<feature type="transmembrane region" description="Helical" evidence="5">
    <location>
        <begin position="21"/>
        <end position="44"/>
    </location>
</feature>
<feature type="transmembrane region" description="Helical" evidence="5">
    <location>
        <begin position="371"/>
        <end position="389"/>
    </location>
</feature>
<feature type="transmembrane region" description="Helical" evidence="5">
    <location>
        <begin position="252"/>
        <end position="271"/>
    </location>
</feature>
<feature type="transmembrane region" description="Helical" evidence="5">
    <location>
        <begin position="307"/>
        <end position="333"/>
    </location>
</feature>
<evidence type="ECO:0000256" key="1">
    <source>
        <dbReference type="ARBA" id="ARBA00004651"/>
    </source>
</evidence>
<dbReference type="SUPFAM" id="SSF103473">
    <property type="entry name" value="MFS general substrate transporter"/>
    <property type="match status" value="1"/>
</dbReference>
<keyword evidence="2 5" id="KW-0812">Transmembrane</keyword>
<feature type="transmembrane region" description="Helical" evidence="5">
    <location>
        <begin position="172"/>
        <end position="195"/>
    </location>
</feature>
<dbReference type="Gene3D" id="1.20.1250.20">
    <property type="entry name" value="MFS general substrate transporter like domains"/>
    <property type="match status" value="1"/>
</dbReference>
<dbReference type="PANTHER" id="PTHR23531:SF1">
    <property type="entry name" value="QUINOLENE RESISTANCE PROTEIN NORA"/>
    <property type="match status" value="1"/>
</dbReference>
<gene>
    <name evidence="7" type="ORF">CDES_03635</name>
</gene>
<keyword evidence="4 5" id="KW-0472">Membrane</keyword>
<dbReference type="Proteomes" id="UP000068067">
    <property type="component" value="Chromosome"/>
</dbReference>
<feature type="transmembrane region" description="Helical" evidence="5">
    <location>
        <begin position="115"/>
        <end position="132"/>
    </location>
</feature>
<evidence type="ECO:0000256" key="3">
    <source>
        <dbReference type="ARBA" id="ARBA00022989"/>
    </source>
</evidence>
<dbReference type="PATRIC" id="fig|931089.4.peg.736"/>
<protein>
    <submittedName>
        <fullName evidence="7">Major facilitator superfamily permease</fullName>
    </submittedName>
</protein>
<organism evidence="7 8">
    <name type="scientific">Corynebacterium deserti GIMN1.010</name>
    <dbReference type="NCBI Taxonomy" id="931089"/>
    <lineage>
        <taxon>Bacteria</taxon>
        <taxon>Bacillati</taxon>
        <taxon>Actinomycetota</taxon>
        <taxon>Actinomycetes</taxon>
        <taxon>Mycobacteriales</taxon>
        <taxon>Corynebacteriaceae</taxon>
        <taxon>Corynebacterium</taxon>
    </lineage>
</organism>
<feature type="transmembrane region" description="Helical" evidence="5">
    <location>
        <begin position="86"/>
        <end position="103"/>
    </location>
</feature>
<dbReference type="CDD" id="cd17489">
    <property type="entry name" value="MFS_YfcJ_like"/>
    <property type="match status" value="1"/>
</dbReference>
<reference evidence="7 8" key="1">
    <citation type="submission" date="2014-08" db="EMBL/GenBank/DDBJ databases">
        <title>Complete genome sequence of Corynebacterium deserti GIMN1.010 (=DSM 45689), isolated from desert sand in western China.</title>
        <authorList>
            <person name="Ruckert C."/>
            <person name="Albersmeier A."/>
            <person name="Kalinowski J."/>
        </authorList>
    </citation>
    <scope>NUCLEOTIDE SEQUENCE [LARGE SCALE GENOMIC DNA]</scope>
    <source>
        <strain evidence="7 8">GIMN1.010</strain>
    </source>
</reference>
<dbReference type="InterPro" id="IPR052714">
    <property type="entry name" value="MFS_Exporter"/>
</dbReference>
<keyword evidence="8" id="KW-1185">Reference proteome</keyword>
<dbReference type="InterPro" id="IPR011701">
    <property type="entry name" value="MFS"/>
</dbReference>
<dbReference type="GO" id="GO:0005886">
    <property type="term" value="C:plasma membrane"/>
    <property type="evidence" value="ECO:0007669"/>
    <property type="project" value="UniProtKB-SubCell"/>
</dbReference>
<dbReference type="KEGG" id="cdx:CDES_03635"/>
<evidence type="ECO:0000313" key="8">
    <source>
        <dbReference type="Proteomes" id="UP000068067"/>
    </source>
</evidence>
<feature type="transmembrane region" description="Helical" evidence="5">
    <location>
        <begin position="144"/>
        <end position="166"/>
    </location>
</feature>
<dbReference type="AlphaFoldDB" id="A0A0M3Q980"/>
<accession>A0A0M3Q980</accession>
<comment type="subcellular location">
    <subcellularLocation>
        <location evidence="1">Cell membrane</location>
        <topology evidence="1">Multi-pass membrane protein</topology>
    </subcellularLocation>
</comment>
<dbReference type="InterPro" id="IPR036259">
    <property type="entry name" value="MFS_trans_sf"/>
</dbReference>
<evidence type="ECO:0000256" key="4">
    <source>
        <dbReference type="ARBA" id="ARBA00023136"/>
    </source>
</evidence>